<sequence>MTSTKQHENLRSNGMGRKPGWGVEALRMIPCDYVSPRSLRIRSRSKNSGRSLPRSLGIQRYSHHRTCAILFPSSLQSLDQATSFRASHFRSYQDHVFLPIFKNLSLSMNEAKCPQALDYQERRRKSGAPSSVRNDQGKLTRASPATFSTRAGRWCYVARGGRRVHHHFILHTTRNRPGLEAHIAYEREWCGAPAALATDPDSAQY</sequence>
<dbReference type="Proteomes" id="UP000235388">
    <property type="component" value="Unassembled WGS sequence"/>
</dbReference>
<keyword evidence="3" id="KW-1185">Reference proteome</keyword>
<comment type="caution">
    <text evidence="2">The sequence shown here is derived from an EMBL/GenBank/DDBJ whole genome shotgun (WGS) entry which is preliminary data.</text>
</comment>
<name>A0A2N5SK22_9BASI</name>
<reference evidence="2 3" key="1">
    <citation type="submission" date="2017-11" db="EMBL/GenBank/DDBJ databases">
        <title>De novo assembly and phasing of dikaryotic genomes from two isolates of Puccinia coronata f. sp. avenae, the causal agent of oat crown rust.</title>
        <authorList>
            <person name="Miller M.E."/>
            <person name="Zhang Y."/>
            <person name="Omidvar V."/>
            <person name="Sperschneider J."/>
            <person name="Schwessinger B."/>
            <person name="Raley C."/>
            <person name="Palmer J.M."/>
            <person name="Garnica D."/>
            <person name="Upadhyaya N."/>
            <person name="Rathjen J."/>
            <person name="Taylor J.M."/>
            <person name="Park R.F."/>
            <person name="Dodds P.N."/>
            <person name="Hirsch C.D."/>
            <person name="Kianian S.F."/>
            <person name="Figueroa M."/>
        </authorList>
    </citation>
    <scope>NUCLEOTIDE SEQUENCE [LARGE SCALE GENOMIC DNA]</scope>
    <source>
        <strain evidence="2">12NC29</strain>
    </source>
</reference>
<organism evidence="2 3">
    <name type="scientific">Puccinia coronata f. sp. avenae</name>
    <dbReference type="NCBI Taxonomy" id="200324"/>
    <lineage>
        <taxon>Eukaryota</taxon>
        <taxon>Fungi</taxon>
        <taxon>Dikarya</taxon>
        <taxon>Basidiomycota</taxon>
        <taxon>Pucciniomycotina</taxon>
        <taxon>Pucciniomycetes</taxon>
        <taxon>Pucciniales</taxon>
        <taxon>Pucciniaceae</taxon>
        <taxon>Puccinia</taxon>
    </lineage>
</organism>
<evidence type="ECO:0000256" key="1">
    <source>
        <dbReference type="SAM" id="MobiDB-lite"/>
    </source>
</evidence>
<protein>
    <submittedName>
        <fullName evidence="2">Uncharacterized protein</fullName>
    </submittedName>
</protein>
<accession>A0A2N5SK22</accession>
<feature type="region of interest" description="Disordered" evidence="1">
    <location>
        <begin position="119"/>
        <end position="143"/>
    </location>
</feature>
<dbReference type="AlphaFoldDB" id="A0A2N5SK22"/>
<dbReference type="EMBL" id="PGCJ01000945">
    <property type="protein sequence ID" value="PLW13586.1"/>
    <property type="molecule type" value="Genomic_DNA"/>
</dbReference>
<gene>
    <name evidence="2" type="ORF">PCANC_19221</name>
</gene>
<proteinExistence type="predicted"/>
<evidence type="ECO:0000313" key="2">
    <source>
        <dbReference type="EMBL" id="PLW13586.1"/>
    </source>
</evidence>
<evidence type="ECO:0000313" key="3">
    <source>
        <dbReference type="Proteomes" id="UP000235388"/>
    </source>
</evidence>